<gene>
    <name evidence="2" type="ORF">A1232T_01301</name>
</gene>
<feature type="chain" id="PRO_5012345301" description="Imelysin" evidence="1">
    <location>
        <begin position="26"/>
        <end position="422"/>
    </location>
</feature>
<dbReference type="EMBL" id="FUGE01000131">
    <property type="protein sequence ID" value="SJM71676.1"/>
    <property type="molecule type" value="Genomic_DNA"/>
</dbReference>
<evidence type="ECO:0000313" key="3">
    <source>
        <dbReference type="Proteomes" id="UP000188357"/>
    </source>
</evidence>
<dbReference type="Proteomes" id="UP000188357">
    <property type="component" value="Unassembled WGS sequence"/>
</dbReference>
<sequence>MTLSTSFKKIKLSVVLLATVFAASACSTLPSETSNANGKSAIVAETNQAQGTNKASRLDTANWAEDIKACSDDYKKLIQPEINKFSRQALSYDQLFDKNAGGIDLANQLPQTESVECKQQALAIVEQMNQAKVQAAKNELNKNNLSEADKRAALSNLLYAQQALFFSYVRHGLISSDEKDVQLWLQANDIWNQWLSEPVTFSDADAMVKTLMTNRALLSTVGQLTDYLENYNTELQQQPKKKELLLNQTLIFLAQAETNNREVSKSLYKAVDSLPWLKTVTTQLSDEKEANKNSAQKLSVNETEEALLKVLQRDESEYFTQLLKLTALRYQDINEEKLLESAKTFLTEEVEDLALSELLGAMDYAKMGDRESSKRWLDKAFTHSDIVNEICQMPALNPASLSPFFNEKDGEWLLDEINKQCS</sequence>
<feature type="signal peptide" evidence="1">
    <location>
        <begin position="1"/>
        <end position="25"/>
    </location>
</feature>
<keyword evidence="3" id="KW-1185">Reference proteome</keyword>
<dbReference type="OrthoDB" id="6654483at2"/>
<reference evidence="2 3" key="1">
    <citation type="submission" date="2017-02" db="EMBL/GenBank/DDBJ databases">
        <authorList>
            <person name="Peterson S.W."/>
        </authorList>
    </citation>
    <scope>NUCLEOTIDE SEQUENCE [LARGE SCALE GENOMIC DNA]</scope>
    <source>
        <strain evidence="2">Psychrobacter_piechaudii</strain>
    </source>
</reference>
<name>A0A1R4GTV4_9GAMM</name>
<evidence type="ECO:0000256" key="1">
    <source>
        <dbReference type="SAM" id="SignalP"/>
    </source>
</evidence>
<accession>A0A1R4GTV4</accession>
<evidence type="ECO:0008006" key="4">
    <source>
        <dbReference type="Google" id="ProtNLM"/>
    </source>
</evidence>
<evidence type="ECO:0000313" key="2">
    <source>
        <dbReference type="EMBL" id="SJM71676.1"/>
    </source>
</evidence>
<dbReference type="AlphaFoldDB" id="A0A1R4GTV4"/>
<keyword evidence="1" id="KW-0732">Signal</keyword>
<dbReference type="RefSeq" id="WP_077451055.1">
    <property type="nucleotide sequence ID" value="NZ_FUGE01000131.1"/>
</dbReference>
<proteinExistence type="predicted"/>
<organism evidence="2 3">
    <name type="scientific">Psychrobacter piechaudii</name>
    <dbReference type="NCBI Taxonomy" id="1945521"/>
    <lineage>
        <taxon>Bacteria</taxon>
        <taxon>Pseudomonadati</taxon>
        <taxon>Pseudomonadota</taxon>
        <taxon>Gammaproteobacteria</taxon>
        <taxon>Moraxellales</taxon>
        <taxon>Moraxellaceae</taxon>
        <taxon>Psychrobacter</taxon>
    </lineage>
</organism>
<protein>
    <recommendedName>
        <fullName evidence="4">Imelysin</fullName>
    </recommendedName>
</protein>